<organism evidence="2">
    <name type="scientific">Panicum hallii</name>
    <dbReference type="NCBI Taxonomy" id="206008"/>
    <lineage>
        <taxon>Eukaryota</taxon>
        <taxon>Viridiplantae</taxon>
        <taxon>Streptophyta</taxon>
        <taxon>Embryophyta</taxon>
        <taxon>Tracheophyta</taxon>
        <taxon>Spermatophyta</taxon>
        <taxon>Magnoliopsida</taxon>
        <taxon>Liliopsida</taxon>
        <taxon>Poales</taxon>
        <taxon>Poaceae</taxon>
        <taxon>PACMAD clade</taxon>
        <taxon>Panicoideae</taxon>
        <taxon>Panicodae</taxon>
        <taxon>Paniceae</taxon>
        <taxon>Panicinae</taxon>
        <taxon>Panicum</taxon>
        <taxon>Panicum sect. Panicum</taxon>
    </lineage>
</organism>
<proteinExistence type="predicted"/>
<dbReference type="Proteomes" id="UP000243499">
    <property type="component" value="Chromosome 2"/>
</dbReference>
<sequence>MQGVWAGTGQAAAQALAAAGARTAATRRGRSRGERQAAPELGAGRSHGAGRVRLGQVQAARAQARGWRAQAGRRCASWRGARRGRRGRRATAAWLGARTATAQAEAAPGERRAARLWASAAPGGAADAERVRWSAGAVLALGGWRRWLGRSSPRP</sequence>
<feature type="region of interest" description="Disordered" evidence="1">
    <location>
        <begin position="18"/>
        <end position="52"/>
    </location>
</feature>
<evidence type="ECO:0000256" key="1">
    <source>
        <dbReference type="SAM" id="MobiDB-lite"/>
    </source>
</evidence>
<dbReference type="AlphaFoldDB" id="A0A2T8KPM2"/>
<accession>A0A2T8KPM2</accession>
<protein>
    <submittedName>
        <fullName evidence="2">Uncharacterized protein</fullName>
    </submittedName>
</protein>
<name>A0A2T8KPM2_9POAL</name>
<evidence type="ECO:0000313" key="2">
    <source>
        <dbReference type="EMBL" id="PVH64143.1"/>
    </source>
</evidence>
<dbReference type="EMBL" id="CM008047">
    <property type="protein sequence ID" value="PVH64143.1"/>
    <property type="molecule type" value="Genomic_DNA"/>
</dbReference>
<gene>
    <name evidence="2" type="ORF">PAHAL_2G200800</name>
</gene>
<reference evidence="2" key="1">
    <citation type="submission" date="2018-04" db="EMBL/GenBank/DDBJ databases">
        <title>WGS assembly of Panicum hallii.</title>
        <authorList>
            <person name="Lovell J."/>
            <person name="Jenkins J."/>
            <person name="Lowry D."/>
            <person name="Mamidi S."/>
            <person name="Sreedasyam A."/>
            <person name="Weng X."/>
            <person name="Barry K."/>
            <person name="Bonette J."/>
            <person name="Campitelli B."/>
            <person name="Daum C."/>
            <person name="Gordon S."/>
            <person name="Gould B."/>
            <person name="Lipzen A."/>
            <person name="Macqueen A."/>
            <person name="Palacio-Mejia J."/>
            <person name="Plott C."/>
            <person name="Shakirov E."/>
            <person name="Shu S."/>
            <person name="Yoshinaga Y."/>
            <person name="Zane M."/>
            <person name="Rokhsar D."/>
            <person name="Grimwood J."/>
            <person name="Schmutz J."/>
            <person name="Juenger T."/>
        </authorList>
    </citation>
    <scope>NUCLEOTIDE SEQUENCE [LARGE SCALE GENOMIC DNA]</scope>
    <source>
        <strain evidence="2">FIL2</strain>
    </source>
</reference>
<dbReference type="Gramene" id="PVH64143">
    <property type="protein sequence ID" value="PVH64143"/>
    <property type="gene ID" value="PAHAL_2G200800"/>
</dbReference>